<reference evidence="9 10" key="1">
    <citation type="submission" date="2018-06" db="EMBL/GenBank/DDBJ databases">
        <title>A transcriptomic atlas of mushroom development highlights an independent origin of complex multicellularity.</title>
        <authorList>
            <consortium name="DOE Joint Genome Institute"/>
            <person name="Krizsan K."/>
            <person name="Almasi E."/>
            <person name="Merenyi Z."/>
            <person name="Sahu N."/>
            <person name="Viragh M."/>
            <person name="Koszo T."/>
            <person name="Mondo S."/>
            <person name="Kiss B."/>
            <person name="Balint B."/>
            <person name="Kues U."/>
            <person name="Barry K."/>
            <person name="Hegedus J.C."/>
            <person name="Henrissat B."/>
            <person name="Johnson J."/>
            <person name="Lipzen A."/>
            <person name="Ohm R."/>
            <person name="Nagy I."/>
            <person name="Pangilinan J."/>
            <person name="Yan J."/>
            <person name="Xiong Y."/>
            <person name="Grigoriev I.V."/>
            <person name="Hibbett D.S."/>
            <person name="Nagy L.G."/>
        </authorList>
    </citation>
    <scope>NUCLEOTIDE SEQUENCE [LARGE SCALE GENOMIC DNA]</scope>
    <source>
        <strain evidence="9 10">SZMC22713</strain>
    </source>
</reference>
<gene>
    <name evidence="9" type="ORF">BD410DRAFT_817773</name>
</gene>
<dbReference type="SUPFAM" id="SSF47473">
    <property type="entry name" value="EF-hand"/>
    <property type="match status" value="1"/>
</dbReference>
<comment type="subcellular location">
    <subcellularLocation>
        <location evidence="1">Membrane</location>
    </subcellularLocation>
</comment>
<feature type="compositionally biased region" description="Polar residues" evidence="6">
    <location>
        <begin position="443"/>
        <end position="457"/>
    </location>
</feature>
<dbReference type="SMART" id="SM00054">
    <property type="entry name" value="EFh"/>
    <property type="match status" value="1"/>
</dbReference>
<dbReference type="GO" id="GO:0005509">
    <property type="term" value="F:calcium ion binding"/>
    <property type="evidence" value="ECO:0007669"/>
    <property type="project" value="InterPro"/>
</dbReference>
<keyword evidence="2 7" id="KW-0812">Transmembrane</keyword>
<feature type="domain" description="EF-hand" evidence="8">
    <location>
        <begin position="553"/>
        <end position="588"/>
    </location>
</feature>
<proteinExistence type="predicted"/>
<dbReference type="VEuPathDB" id="FungiDB:BD410DRAFT_817773"/>
<feature type="transmembrane region" description="Helical" evidence="7">
    <location>
        <begin position="230"/>
        <end position="250"/>
    </location>
</feature>
<dbReference type="InterPro" id="IPR002048">
    <property type="entry name" value="EF_hand_dom"/>
</dbReference>
<dbReference type="PROSITE" id="PS00018">
    <property type="entry name" value="EF_HAND_1"/>
    <property type="match status" value="1"/>
</dbReference>
<dbReference type="Gene3D" id="1.10.238.10">
    <property type="entry name" value="EF-hand"/>
    <property type="match status" value="1"/>
</dbReference>
<feature type="transmembrane region" description="Helical" evidence="7">
    <location>
        <begin position="640"/>
        <end position="664"/>
    </location>
</feature>
<dbReference type="SUPFAM" id="SSF50182">
    <property type="entry name" value="Sm-like ribonucleoproteins"/>
    <property type="match status" value="1"/>
</dbReference>
<name>A0A4R5XF80_9AGAM</name>
<feature type="compositionally biased region" description="Polar residues" evidence="6">
    <location>
        <begin position="417"/>
        <end position="432"/>
    </location>
</feature>
<dbReference type="EMBL" id="ML170156">
    <property type="protein sequence ID" value="TDL29771.1"/>
    <property type="molecule type" value="Genomic_DNA"/>
</dbReference>
<dbReference type="PROSITE" id="PS50222">
    <property type="entry name" value="EF_HAND_2"/>
    <property type="match status" value="1"/>
</dbReference>
<keyword evidence="4 7" id="KW-1133">Transmembrane helix</keyword>
<dbReference type="Pfam" id="PF25886">
    <property type="entry name" value="Msy1"/>
    <property type="match status" value="1"/>
</dbReference>
<dbReference type="OrthoDB" id="544685at2759"/>
<keyword evidence="3" id="KW-0106">Calcium</keyword>
<dbReference type="Proteomes" id="UP000294933">
    <property type="component" value="Unassembled WGS sequence"/>
</dbReference>
<feature type="transmembrane region" description="Helical" evidence="7">
    <location>
        <begin position="189"/>
        <end position="210"/>
    </location>
</feature>
<dbReference type="AlphaFoldDB" id="A0A4R5XF80"/>
<dbReference type="InterPro" id="IPR006685">
    <property type="entry name" value="MscS_channel_2nd"/>
</dbReference>
<evidence type="ECO:0000256" key="2">
    <source>
        <dbReference type="ARBA" id="ARBA00022692"/>
    </source>
</evidence>
<evidence type="ECO:0000256" key="5">
    <source>
        <dbReference type="ARBA" id="ARBA00023136"/>
    </source>
</evidence>
<keyword evidence="5 7" id="KW-0472">Membrane</keyword>
<dbReference type="InterPro" id="IPR011992">
    <property type="entry name" value="EF-hand-dom_pair"/>
</dbReference>
<dbReference type="STRING" id="50990.A0A4R5XF80"/>
<dbReference type="PANTHER" id="PTHR31323">
    <property type="entry name" value="MECHANOSENSITIVE ION CHANNEL PROTEIN MSY2"/>
    <property type="match status" value="1"/>
</dbReference>
<evidence type="ECO:0000256" key="7">
    <source>
        <dbReference type="SAM" id="Phobius"/>
    </source>
</evidence>
<dbReference type="InterPro" id="IPR018247">
    <property type="entry name" value="EF_Hand_1_Ca_BS"/>
</dbReference>
<dbReference type="GO" id="GO:0005262">
    <property type="term" value="F:calcium channel activity"/>
    <property type="evidence" value="ECO:0007669"/>
    <property type="project" value="TreeGrafter"/>
</dbReference>
<keyword evidence="10" id="KW-1185">Reference proteome</keyword>
<dbReference type="Pfam" id="PF00924">
    <property type="entry name" value="MS_channel_2nd"/>
    <property type="match status" value="1"/>
</dbReference>
<sequence>MPPTKPSVHYLDDLGEGAAPAYNSVKVPRVESGDMLSSKAPSLAGTDDEEDDEIYNWSDEDDLVDQEAKYEQHIGLRSEAKKWGVMKIITFFFSTLVGSTITAGLIVVGPILLHIFYLEKNRTVHRQYVTDTVSAWLFWAAANLLVSWYLALIVDIIPAVVTSIVSLAWGHVSQAIKSRVEMYVSVKDVFKPLLYAASAWVSWVILFANIYDLYDMNNESQSRAPYTPRVYQAVEFLFFLALVISAQRMLSHMIAFAFHRVAYKDRMDAVKIALKTIDHLRDYRPKRTNCSGSATPGTHDRSSRLLATFHLGGFGGTSSAPASVGGTPYHEKSEFMAGHGDDEHSPMRGPPRGHTASDTLDYHADGESDDQLEMKIRRKREKGKGQGHLWWPRHHRDSKNSKDSAASSPGAVLHASPHSSSPVSGGALNTSVPPLHTYPPQRSPASDPSHSNANSPGTLAPPHVGTPQSRRSQDGDVDVAATVSQAAKALGAAVLHDARNLTGHGDEDGPAGLGWSVNTAHDAKRLAKSIYLAFKADRKRKYLIPQDFYPAYATPQEAEDAFRVFDKDNNGDISRAEIKTIILKIYKERRFLSRSMRDVGEALRTLDQVLLMFALVVLFFISLSVFNVNVGASLTSVYSLAIAASFIFKNAAGSAFDAIMFLFVTHPYDTGDRCVIEEENLVVKKMGLFATIFTRVDGTETYYFNSQLFTKFITNVRRSGKTAENLTMQVAWRTPLAKLDALEKSMNEWLQTEQNRWFEPSTSVTLQKIDFQRHLEITIGIGHNGNWQDWGLRLARKTAFHAAMNYFCHQLGITAAEAPMPIAYGVQALPEADLDVDAPVPDSALPGDENLPAMKPMLGFLPPPEKRNLHLRARKSKRKNGAIRAMGVGDG</sequence>
<feature type="transmembrane region" description="Helical" evidence="7">
    <location>
        <begin position="88"/>
        <end position="116"/>
    </location>
</feature>
<feature type="region of interest" description="Disordered" evidence="6">
    <location>
        <begin position="317"/>
        <end position="477"/>
    </location>
</feature>
<dbReference type="InterPro" id="IPR010920">
    <property type="entry name" value="LSM_dom_sf"/>
</dbReference>
<dbReference type="GO" id="GO:0016020">
    <property type="term" value="C:membrane"/>
    <property type="evidence" value="ECO:0007669"/>
    <property type="project" value="UniProtKB-SubCell"/>
</dbReference>
<evidence type="ECO:0000256" key="4">
    <source>
        <dbReference type="ARBA" id="ARBA00022989"/>
    </source>
</evidence>
<feature type="compositionally biased region" description="Basic and acidic residues" evidence="6">
    <location>
        <begin position="329"/>
        <end position="346"/>
    </location>
</feature>
<evidence type="ECO:0000313" key="9">
    <source>
        <dbReference type="EMBL" id="TDL29771.1"/>
    </source>
</evidence>
<dbReference type="InterPro" id="IPR058650">
    <property type="entry name" value="Msy1/2-like"/>
</dbReference>
<evidence type="ECO:0000256" key="3">
    <source>
        <dbReference type="ARBA" id="ARBA00022837"/>
    </source>
</evidence>
<dbReference type="InterPro" id="IPR023408">
    <property type="entry name" value="MscS_beta-dom_sf"/>
</dbReference>
<dbReference type="GO" id="GO:0006874">
    <property type="term" value="P:intracellular calcium ion homeostasis"/>
    <property type="evidence" value="ECO:0007669"/>
    <property type="project" value="TreeGrafter"/>
</dbReference>
<feature type="transmembrane region" description="Helical" evidence="7">
    <location>
        <begin position="609"/>
        <end position="628"/>
    </location>
</feature>
<organism evidence="9 10">
    <name type="scientific">Rickenella mellea</name>
    <dbReference type="NCBI Taxonomy" id="50990"/>
    <lineage>
        <taxon>Eukaryota</taxon>
        <taxon>Fungi</taxon>
        <taxon>Dikarya</taxon>
        <taxon>Basidiomycota</taxon>
        <taxon>Agaricomycotina</taxon>
        <taxon>Agaricomycetes</taxon>
        <taxon>Hymenochaetales</taxon>
        <taxon>Rickenellaceae</taxon>
        <taxon>Rickenella</taxon>
    </lineage>
</organism>
<protein>
    <recommendedName>
        <fullName evidence="8">EF-hand domain-containing protein</fullName>
    </recommendedName>
</protein>
<evidence type="ECO:0000259" key="8">
    <source>
        <dbReference type="PROSITE" id="PS50222"/>
    </source>
</evidence>
<accession>A0A4R5XF80</accession>
<dbReference type="PANTHER" id="PTHR31323:SF1">
    <property type="entry name" value="MECHANOSENSITIVE ION CHANNEL PROTEIN"/>
    <property type="match status" value="1"/>
</dbReference>
<evidence type="ECO:0000313" key="10">
    <source>
        <dbReference type="Proteomes" id="UP000294933"/>
    </source>
</evidence>
<feature type="transmembrane region" description="Helical" evidence="7">
    <location>
        <begin position="136"/>
        <end position="169"/>
    </location>
</feature>
<evidence type="ECO:0000256" key="1">
    <source>
        <dbReference type="ARBA" id="ARBA00004370"/>
    </source>
</evidence>
<evidence type="ECO:0000256" key="6">
    <source>
        <dbReference type="SAM" id="MobiDB-lite"/>
    </source>
</evidence>
<dbReference type="Gene3D" id="2.30.30.60">
    <property type="match status" value="1"/>
</dbReference>